<reference evidence="1 2" key="1">
    <citation type="submission" date="2017-09" db="EMBL/GenBank/DDBJ databases">
        <title>SPAdes assembly of the Mesoplasma lactucae genome.</title>
        <authorList>
            <person name="Knight T.F."/>
            <person name="Rubinstein R."/>
            <person name="Citino T."/>
        </authorList>
    </citation>
    <scope>NUCLEOTIDE SEQUENCE [LARGE SCALE GENOMIC DNA]</scope>
    <source>
        <strain evidence="1 2">831-C4</strain>
    </source>
</reference>
<dbReference type="RefSeq" id="WP_096862790.1">
    <property type="nucleotide sequence ID" value="NZ_CP023668.1"/>
</dbReference>
<accession>A0A291IRL1</accession>
<dbReference type="KEGG" id="mlac:CP520_01910"/>
<keyword evidence="2" id="KW-1185">Reference proteome</keyword>
<evidence type="ECO:0000313" key="1">
    <source>
        <dbReference type="EMBL" id="ATG97502.1"/>
    </source>
</evidence>
<organism evidence="1 2">
    <name type="scientific">Mesoplasma lactucae ATCC 49193</name>
    <dbReference type="NCBI Taxonomy" id="81460"/>
    <lineage>
        <taxon>Bacteria</taxon>
        <taxon>Bacillati</taxon>
        <taxon>Mycoplasmatota</taxon>
        <taxon>Mollicutes</taxon>
        <taxon>Entomoplasmatales</taxon>
        <taxon>Entomoplasmataceae</taxon>
        <taxon>Mesoplasma</taxon>
    </lineage>
</organism>
<sequence length="153" mass="17080">MLKNSKFYTYFSKAIPYLTGMGVGTALSFILTAIPAIRNLKTGYIVLIVLSIAFAALFLSALIFKWAVPAIDASKKYKQYRNSLIDRMLGLSETNDSPEEIKAKSKELKQLIDKAKVDFEKSKKIFRSTTKNAKGASAFAQQIEEKELNDEVA</sequence>
<protein>
    <submittedName>
        <fullName evidence="1">Uncharacterized protein</fullName>
    </submittedName>
</protein>
<name>A0A291IRL1_9MOLU</name>
<proteinExistence type="predicted"/>
<dbReference type="AlphaFoldDB" id="A0A291IRL1"/>
<evidence type="ECO:0000313" key="2">
    <source>
        <dbReference type="Proteomes" id="UP000232227"/>
    </source>
</evidence>
<gene>
    <name evidence="1" type="ORF">CP520_01910</name>
</gene>
<dbReference type="EMBL" id="CP023668">
    <property type="protein sequence ID" value="ATG97502.1"/>
    <property type="molecule type" value="Genomic_DNA"/>
</dbReference>
<dbReference type="Proteomes" id="UP000232227">
    <property type="component" value="Chromosome"/>
</dbReference>